<evidence type="ECO:0000256" key="4">
    <source>
        <dbReference type="ARBA" id="ARBA00022989"/>
    </source>
</evidence>
<dbReference type="Proteomes" id="UP001149140">
    <property type="component" value="Unassembled WGS sequence"/>
</dbReference>
<feature type="transmembrane region" description="Helical" evidence="6">
    <location>
        <begin position="234"/>
        <end position="257"/>
    </location>
</feature>
<feature type="transmembrane region" description="Helical" evidence="6">
    <location>
        <begin position="49"/>
        <end position="71"/>
    </location>
</feature>
<keyword evidence="3 6" id="KW-0812">Transmembrane</keyword>
<evidence type="ECO:0000256" key="1">
    <source>
        <dbReference type="ARBA" id="ARBA00004651"/>
    </source>
</evidence>
<feature type="transmembrane region" description="Helical" evidence="6">
    <location>
        <begin position="114"/>
        <end position="140"/>
    </location>
</feature>
<reference evidence="7" key="1">
    <citation type="submission" date="2022-10" db="EMBL/GenBank/DDBJ databases">
        <title>The WGS of Solirubrobacter ginsenosidimutans DSM 21036.</title>
        <authorList>
            <person name="Jiang Z."/>
        </authorList>
    </citation>
    <scope>NUCLEOTIDE SEQUENCE</scope>
    <source>
        <strain evidence="7">DSM 21036</strain>
    </source>
</reference>
<feature type="transmembrane region" description="Helical" evidence="6">
    <location>
        <begin position="200"/>
        <end position="222"/>
    </location>
</feature>
<keyword evidence="8" id="KW-1185">Reference proteome</keyword>
<dbReference type="EMBL" id="JAPDOD010000063">
    <property type="protein sequence ID" value="MDA0166304.1"/>
    <property type="molecule type" value="Genomic_DNA"/>
</dbReference>
<comment type="caution">
    <text evidence="7">The sequence shown here is derived from an EMBL/GenBank/DDBJ whole genome shotgun (WGS) entry which is preliminary data.</text>
</comment>
<dbReference type="NCBIfam" id="TIGR00765">
    <property type="entry name" value="yihY_not_rbn"/>
    <property type="match status" value="1"/>
</dbReference>
<dbReference type="PANTHER" id="PTHR30213">
    <property type="entry name" value="INNER MEMBRANE PROTEIN YHJD"/>
    <property type="match status" value="1"/>
</dbReference>
<accession>A0A9X3S4Y2</accession>
<organism evidence="7 8">
    <name type="scientific">Solirubrobacter ginsenosidimutans</name>
    <dbReference type="NCBI Taxonomy" id="490573"/>
    <lineage>
        <taxon>Bacteria</taxon>
        <taxon>Bacillati</taxon>
        <taxon>Actinomycetota</taxon>
        <taxon>Thermoleophilia</taxon>
        <taxon>Solirubrobacterales</taxon>
        <taxon>Solirubrobacteraceae</taxon>
        <taxon>Solirubrobacter</taxon>
    </lineage>
</organism>
<evidence type="ECO:0000256" key="2">
    <source>
        <dbReference type="ARBA" id="ARBA00022475"/>
    </source>
</evidence>
<gene>
    <name evidence="7" type="ORF">OM076_38925</name>
</gene>
<keyword evidence="2" id="KW-1003">Cell membrane</keyword>
<dbReference type="RefSeq" id="WP_270045561.1">
    <property type="nucleotide sequence ID" value="NZ_JAPDOD010000063.1"/>
</dbReference>
<evidence type="ECO:0000313" key="7">
    <source>
        <dbReference type="EMBL" id="MDA0166304.1"/>
    </source>
</evidence>
<dbReference type="Pfam" id="PF03631">
    <property type="entry name" value="Virul_fac_BrkB"/>
    <property type="match status" value="1"/>
</dbReference>
<evidence type="ECO:0000256" key="6">
    <source>
        <dbReference type="SAM" id="Phobius"/>
    </source>
</evidence>
<feature type="transmembrane region" description="Helical" evidence="6">
    <location>
        <begin position="160"/>
        <end position="180"/>
    </location>
</feature>
<dbReference type="PIRSF" id="PIRSF035875">
    <property type="entry name" value="RNase_BN"/>
    <property type="match status" value="1"/>
</dbReference>
<evidence type="ECO:0000256" key="5">
    <source>
        <dbReference type="ARBA" id="ARBA00023136"/>
    </source>
</evidence>
<dbReference type="InterPro" id="IPR017039">
    <property type="entry name" value="Virul_fac_BrkB"/>
</dbReference>
<keyword evidence="4 6" id="KW-1133">Transmembrane helix</keyword>
<protein>
    <submittedName>
        <fullName evidence="7">YihY/virulence factor BrkB family protein</fullName>
    </submittedName>
</protein>
<keyword evidence="5 6" id="KW-0472">Membrane</keyword>
<feature type="transmembrane region" description="Helical" evidence="6">
    <location>
        <begin position="269"/>
        <end position="291"/>
    </location>
</feature>
<dbReference type="PANTHER" id="PTHR30213:SF0">
    <property type="entry name" value="UPF0761 MEMBRANE PROTEIN YIHY"/>
    <property type="match status" value="1"/>
</dbReference>
<evidence type="ECO:0000313" key="8">
    <source>
        <dbReference type="Proteomes" id="UP001149140"/>
    </source>
</evidence>
<name>A0A9X3S4Y2_9ACTN</name>
<sequence>MGWKARRLTRFSGKAAAVTDGRQAGPFLELADFKRAFSRFREDQITDNAAALTYYSLLSLFPALLFCAALLGTFGQQGLIDHATSYLRDAGAPQDTVDAVKGALSSAQDQRGKAVVALIIGLVISLNGASGAFGAAGRALNVIFRVEEGRGFVRRKATDLAWTLCVMVLALITMVLIFLGGGLAADVLGKIGLGDTGATIWLYVRWPAALAVTMTIYAIVYYAAPNVEVRHFRWISAGAVVGVVLWILASALFFVYVSNFSSYSATYGAFAGAVILIVWLWVTNLALLFGAELNAVIDLRRSPHLSETYDGPVLPAKEPAEA</sequence>
<proteinExistence type="predicted"/>
<evidence type="ECO:0000256" key="3">
    <source>
        <dbReference type="ARBA" id="ARBA00022692"/>
    </source>
</evidence>
<comment type="subcellular location">
    <subcellularLocation>
        <location evidence="1">Cell membrane</location>
        <topology evidence="1">Multi-pass membrane protein</topology>
    </subcellularLocation>
</comment>
<dbReference type="AlphaFoldDB" id="A0A9X3S4Y2"/>
<dbReference type="GO" id="GO:0005886">
    <property type="term" value="C:plasma membrane"/>
    <property type="evidence" value="ECO:0007669"/>
    <property type="project" value="UniProtKB-SubCell"/>
</dbReference>